<reference evidence="1 2" key="2">
    <citation type="submission" date="2024-10" db="EMBL/GenBank/DDBJ databases">
        <authorList>
            <person name="Ryan C."/>
        </authorList>
    </citation>
    <scope>NUCLEOTIDE SEQUENCE [LARGE SCALE GENOMIC DNA]</scope>
</reference>
<accession>A0ABC8YX89</accession>
<sequence>MEGLLPFLYRAILHLASGGETPLGNPFRNESPSESPLAPYYVRLAAGAGAGAADVPAFLSSSTARGYYDRG</sequence>
<dbReference type="PANTHER" id="PTHR34670:SF17">
    <property type="entry name" value="OS01G0143900 PROTEIN"/>
    <property type="match status" value="1"/>
</dbReference>
<protein>
    <submittedName>
        <fullName evidence="1">Uncharacterized protein</fullName>
    </submittedName>
</protein>
<name>A0ABC8YX89_9POAL</name>
<evidence type="ECO:0000313" key="1">
    <source>
        <dbReference type="EMBL" id="CAL4951433.1"/>
    </source>
</evidence>
<dbReference type="PANTHER" id="PTHR34670">
    <property type="entry name" value="EXPRESSED PROTEIN"/>
    <property type="match status" value="1"/>
</dbReference>
<keyword evidence="2" id="KW-1185">Reference proteome</keyword>
<dbReference type="EMBL" id="OZ075127">
    <property type="protein sequence ID" value="CAL4951433.1"/>
    <property type="molecule type" value="Genomic_DNA"/>
</dbReference>
<evidence type="ECO:0000313" key="2">
    <source>
        <dbReference type="Proteomes" id="UP001497457"/>
    </source>
</evidence>
<proteinExistence type="predicted"/>
<dbReference type="Proteomes" id="UP001497457">
    <property type="component" value="Chromosome 17b"/>
</dbReference>
<dbReference type="AlphaFoldDB" id="A0ABC8YX89"/>
<organism evidence="1 2">
    <name type="scientific">Urochloa decumbens</name>
    <dbReference type="NCBI Taxonomy" id="240449"/>
    <lineage>
        <taxon>Eukaryota</taxon>
        <taxon>Viridiplantae</taxon>
        <taxon>Streptophyta</taxon>
        <taxon>Embryophyta</taxon>
        <taxon>Tracheophyta</taxon>
        <taxon>Spermatophyta</taxon>
        <taxon>Magnoliopsida</taxon>
        <taxon>Liliopsida</taxon>
        <taxon>Poales</taxon>
        <taxon>Poaceae</taxon>
        <taxon>PACMAD clade</taxon>
        <taxon>Panicoideae</taxon>
        <taxon>Panicodae</taxon>
        <taxon>Paniceae</taxon>
        <taxon>Melinidinae</taxon>
        <taxon>Urochloa</taxon>
    </lineage>
</organism>
<gene>
    <name evidence="1" type="ORF">URODEC1_LOCUS38932</name>
</gene>
<reference evidence="2" key="1">
    <citation type="submission" date="2024-06" db="EMBL/GenBank/DDBJ databases">
        <authorList>
            <person name="Ryan C."/>
        </authorList>
    </citation>
    <scope>NUCLEOTIDE SEQUENCE [LARGE SCALE GENOMIC DNA]</scope>
</reference>